<proteinExistence type="inferred from homology"/>
<dbReference type="GO" id="GO:0003700">
    <property type="term" value="F:DNA-binding transcription factor activity"/>
    <property type="evidence" value="ECO:0007669"/>
    <property type="project" value="TreeGrafter"/>
</dbReference>
<dbReference type="FunFam" id="3.30.160.60:FF:000098">
    <property type="entry name" value="Zinc finger protein 614"/>
    <property type="match status" value="1"/>
</dbReference>
<feature type="domain" description="C2H2-type" evidence="14">
    <location>
        <begin position="227"/>
        <end position="254"/>
    </location>
</feature>
<dbReference type="FunFam" id="3.30.160.60:FF:000446">
    <property type="entry name" value="Zinc finger protein"/>
    <property type="match status" value="1"/>
</dbReference>
<dbReference type="FunFam" id="3.30.160.60:FF:000617">
    <property type="entry name" value="Zinc finger protein 777"/>
    <property type="match status" value="1"/>
</dbReference>
<dbReference type="GO" id="GO:0005634">
    <property type="term" value="C:nucleus"/>
    <property type="evidence" value="ECO:0007669"/>
    <property type="project" value="UniProtKB-SubCell"/>
</dbReference>
<organism evidence="15">
    <name type="scientific">Castor canadensis</name>
    <name type="common">American beaver</name>
    <dbReference type="NCBI Taxonomy" id="51338"/>
    <lineage>
        <taxon>Eukaryota</taxon>
        <taxon>Metazoa</taxon>
        <taxon>Chordata</taxon>
        <taxon>Craniata</taxon>
        <taxon>Vertebrata</taxon>
        <taxon>Euteleostomi</taxon>
        <taxon>Mammalia</taxon>
        <taxon>Eutheria</taxon>
        <taxon>Euarchontoglires</taxon>
        <taxon>Glires</taxon>
        <taxon>Rodentia</taxon>
        <taxon>Castorimorpha</taxon>
        <taxon>Castoridae</taxon>
        <taxon>Castor</taxon>
    </lineage>
</organism>
<dbReference type="PANTHER" id="PTHR24404">
    <property type="entry name" value="ZINC FINGER PROTEIN"/>
    <property type="match status" value="1"/>
</dbReference>
<feature type="domain" description="C2H2-type" evidence="14">
    <location>
        <begin position="255"/>
        <end position="282"/>
    </location>
</feature>
<keyword evidence="5" id="KW-0677">Repeat</keyword>
<dbReference type="FunFam" id="3.30.160.60:FF:002853">
    <property type="entry name" value="zinc finger protein 707 isoform X1"/>
    <property type="match status" value="1"/>
</dbReference>
<dbReference type="InterPro" id="IPR013087">
    <property type="entry name" value="Znf_C2H2_type"/>
</dbReference>
<evidence type="ECO:0000256" key="12">
    <source>
        <dbReference type="ARBA" id="ARBA00023242"/>
    </source>
</evidence>
<evidence type="ECO:0000256" key="11">
    <source>
        <dbReference type="ARBA" id="ARBA00023163"/>
    </source>
</evidence>
<sequence>MCQFSSPGAVKPIDHKRRCNRLAWAQERIHLQAGARRGTPFKERILQTKGNGWLPRAAFGSKVDKPMALQGQVCGKSCGQQPVLKEQQSRADGSTFICGMCRKALSCHSQLAAHQTVHTGTRAFHWVSNLLCHRRNHTSKKPFPCELCVQAFSLKDHLVQYRKIHTEHRPYECGNCRKAFKQKSNLLRHQLVHARERPFYCIDCGKAFRTKENLSYHQRIHGGEKPYTCAECGKAFRWPKGFSIHQRLHLMKQFYKCECCGKGFCPLGFFTWHQRPHGRGKV</sequence>
<feature type="domain" description="C2H2-type" evidence="14">
    <location>
        <begin position="96"/>
        <end position="123"/>
    </location>
</feature>
<dbReference type="GO" id="GO:0000978">
    <property type="term" value="F:RNA polymerase II cis-regulatory region sequence-specific DNA binding"/>
    <property type="evidence" value="ECO:0007669"/>
    <property type="project" value="TreeGrafter"/>
</dbReference>
<evidence type="ECO:0000256" key="6">
    <source>
        <dbReference type="ARBA" id="ARBA00022771"/>
    </source>
</evidence>
<evidence type="ECO:0000256" key="10">
    <source>
        <dbReference type="ARBA" id="ARBA00023125"/>
    </source>
</evidence>
<evidence type="ECO:0000256" key="1">
    <source>
        <dbReference type="ARBA" id="ARBA00004123"/>
    </source>
</evidence>
<dbReference type="PANTHER" id="PTHR24404:SF114">
    <property type="entry name" value="KLUMPFUSS, ISOFORM B-RELATED"/>
    <property type="match status" value="1"/>
</dbReference>
<evidence type="ECO:0000259" key="14">
    <source>
        <dbReference type="PROSITE" id="PS50157"/>
    </source>
</evidence>
<keyword evidence="9" id="KW-0805">Transcription regulation</keyword>
<evidence type="ECO:0000256" key="5">
    <source>
        <dbReference type="ARBA" id="ARBA00022737"/>
    </source>
</evidence>
<comment type="subcellular location">
    <subcellularLocation>
        <location evidence="1">Nucleus</location>
    </subcellularLocation>
</comment>
<dbReference type="SUPFAM" id="SSF57667">
    <property type="entry name" value="beta-beta-alpha zinc fingers"/>
    <property type="match status" value="4"/>
</dbReference>
<dbReference type="GO" id="GO:0008270">
    <property type="term" value="F:zinc ion binding"/>
    <property type="evidence" value="ECO:0007669"/>
    <property type="project" value="UniProtKB-KW"/>
</dbReference>
<dbReference type="Ensembl" id="ENSCCNT00000037099.1">
    <property type="protein sequence ID" value="ENSCCNP00000029431.1"/>
    <property type="gene ID" value="ENSCCNG00000028224.1"/>
</dbReference>
<dbReference type="GO" id="GO:0006357">
    <property type="term" value="P:regulation of transcription by RNA polymerase II"/>
    <property type="evidence" value="ECO:0007669"/>
    <property type="project" value="TreeGrafter"/>
</dbReference>
<comment type="similarity">
    <text evidence="2">Belongs to the krueppel C2H2-type zinc-finger protein family.</text>
</comment>
<feature type="domain" description="C2H2-type" evidence="14">
    <location>
        <begin position="143"/>
        <end position="170"/>
    </location>
</feature>
<keyword evidence="8" id="KW-0832">Ubl conjugation</keyword>
<dbReference type="InterPro" id="IPR050589">
    <property type="entry name" value="Ikaros_C2H2-ZF"/>
</dbReference>
<feature type="domain" description="C2H2-type" evidence="14">
    <location>
        <begin position="199"/>
        <end position="226"/>
    </location>
</feature>
<evidence type="ECO:0000256" key="2">
    <source>
        <dbReference type="ARBA" id="ARBA00006991"/>
    </source>
</evidence>
<dbReference type="Gene3D" id="3.30.160.60">
    <property type="entry name" value="Classic Zinc Finger"/>
    <property type="match status" value="5"/>
</dbReference>
<keyword evidence="10" id="KW-0238">DNA-binding</keyword>
<keyword evidence="4" id="KW-0479">Metal-binding</keyword>
<reference evidence="15" key="1">
    <citation type="submission" date="2023-09" db="UniProtKB">
        <authorList>
            <consortium name="Ensembl"/>
        </authorList>
    </citation>
    <scope>IDENTIFICATION</scope>
</reference>
<name>A0A8C0XP32_CASCN</name>
<feature type="domain" description="C2H2-type" evidence="14">
    <location>
        <begin position="171"/>
        <end position="198"/>
    </location>
</feature>
<keyword evidence="7" id="KW-0862">Zinc</keyword>
<protein>
    <recommendedName>
        <fullName evidence="14">C2H2-type domain-containing protein</fullName>
    </recommendedName>
</protein>
<evidence type="ECO:0000256" key="9">
    <source>
        <dbReference type="ARBA" id="ARBA00023015"/>
    </source>
</evidence>
<dbReference type="AlphaFoldDB" id="A0A8C0XP32"/>
<dbReference type="Pfam" id="PF00096">
    <property type="entry name" value="zf-C2H2"/>
    <property type="match status" value="3"/>
</dbReference>
<evidence type="ECO:0000256" key="3">
    <source>
        <dbReference type="ARBA" id="ARBA00022499"/>
    </source>
</evidence>
<evidence type="ECO:0000256" key="7">
    <source>
        <dbReference type="ARBA" id="ARBA00022833"/>
    </source>
</evidence>
<evidence type="ECO:0000256" key="8">
    <source>
        <dbReference type="ARBA" id="ARBA00022843"/>
    </source>
</evidence>
<dbReference type="PROSITE" id="PS50157">
    <property type="entry name" value="ZINC_FINGER_C2H2_2"/>
    <property type="match status" value="6"/>
</dbReference>
<keyword evidence="12" id="KW-0539">Nucleus</keyword>
<dbReference type="PROSITE" id="PS00028">
    <property type="entry name" value="ZINC_FINGER_C2H2_1"/>
    <property type="match status" value="5"/>
</dbReference>
<accession>A0A8C0XP32</accession>
<keyword evidence="11" id="KW-0804">Transcription</keyword>
<evidence type="ECO:0000256" key="13">
    <source>
        <dbReference type="PROSITE-ProRule" id="PRU00042"/>
    </source>
</evidence>
<keyword evidence="6 13" id="KW-0863">Zinc-finger</keyword>
<evidence type="ECO:0000313" key="15">
    <source>
        <dbReference type="Ensembl" id="ENSCCNP00000029431.1"/>
    </source>
</evidence>
<dbReference type="InterPro" id="IPR036236">
    <property type="entry name" value="Znf_C2H2_sf"/>
</dbReference>
<keyword evidence="3" id="KW-1017">Isopeptide bond</keyword>
<dbReference type="SMART" id="SM00355">
    <property type="entry name" value="ZnF_C2H2"/>
    <property type="match status" value="6"/>
</dbReference>
<evidence type="ECO:0000256" key="4">
    <source>
        <dbReference type="ARBA" id="ARBA00022723"/>
    </source>
</evidence>